<sequence>VVLYAPFCSATTLPSVLAKKLHPDFSWKCMGRSERSVSNLIVGLVPLCLLLASGRNYFKRIIALVVTIILEGSNLQEPLKTVKAHCIARDTSQMASRPHAKISQKWNNRCYDYRLNQHWAFTEALVV</sequence>
<proteinExistence type="predicted"/>
<reference evidence="1" key="1">
    <citation type="submission" date="2014-12" db="EMBL/GenBank/DDBJ databases">
        <title>Insight into the proteome of Arion vulgaris.</title>
        <authorList>
            <person name="Aradska J."/>
            <person name="Bulat T."/>
            <person name="Smidak R."/>
            <person name="Sarate P."/>
            <person name="Gangsoo J."/>
            <person name="Sialana F."/>
            <person name="Bilban M."/>
            <person name="Lubec G."/>
        </authorList>
    </citation>
    <scope>NUCLEOTIDE SEQUENCE</scope>
    <source>
        <tissue evidence="1">Skin</tissue>
    </source>
</reference>
<dbReference type="AlphaFoldDB" id="A0A0B7AK39"/>
<dbReference type="EMBL" id="HACG01033425">
    <property type="protein sequence ID" value="CEK80290.1"/>
    <property type="molecule type" value="Transcribed_RNA"/>
</dbReference>
<feature type="non-terminal residue" evidence="1">
    <location>
        <position position="1"/>
    </location>
</feature>
<organism evidence="1">
    <name type="scientific">Arion vulgaris</name>
    <dbReference type="NCBI Taxonomy" id="1028688"/>
    <lineage>
        <taxon>Eukaryota</taxon>
        <taxon>Metazoa</taxon>
        <taxon>Spiralia</taxon>
        <taxon>Lophotrochozoa</taxon>
        <taxon>Mollusca</taxon>
        <taxon>Gastropoda</taxon>
        <taxon>Heterobranchia</taxon>
        <taxon>Euthyneura</taxon>
        <taxon>Panpulmonata</taxon>
        <taxon>Eupulmonata</taxon>
        <taxon>Stylommatophora</taxon>
        <taxon>Helicina</taxon>
        <taxon>Arionoidea</taxon>
        <taxon>Arionidae</taxon>
        <taxon>Arion</taxon>
    </lineage>
</organism>
<gene>
    <name evidence="1" type="primary">ORF120162</name>
</gene>
<name>A0A0B7AK39_9EUPU</name>
<protein>
    <submittedName>
        <fullName evidence="1">Uncharacterized protein</fullName>
    </submittedName>
</protein>
<accession>A0A0B7AK39</accession>
<evidence type="ECO:0000313" key="1">
    <source>
        <dbReference type="EMBL" id="CEK80290.1"/>
    </source>
</evidence>